<proteinExistence type="predicted"/>
<dbReference type="AlphaFoldDB" id="A0A1N7JGE2"/>
<organism evidence="1 2">
    <name type="scientific">Chryseobacterium shigense</name>
    <dbReference type="NCBI Taxonomy" id="297244"/>
    <lineage>
        <taxon>Bacteria</taxon>
        <taxon>Pseudomonadati</taxon>
        <taxon>Bacteroidota</taxon>
        <taxon>Flavobacteriia</taxon>
        <taxon>Flavobacteriales</taxon>
        <taxon>Weeksellaceae</taxon>
        <taxon>Chryseobacterium group</taxon>
        <taxon>Chryseobacterium</taxon>
    </lineage>
</organism>
<keyword evidence="2" id="KW-1185">Reference proteome</keyword>
<dbReference type="EMBL" id="FTNY01000006">
    <property type="protein sequence ID" value="SIS48321.1"/>
    <property type="molecule type" value="Genomic_DNA"/>
</dbReference>
<dbReference type="Proteomes" id="UP000186373">
    <property type="component" value="Unassembled WGS sequence"/>
</dbReference>
<dbReference type="RefSeq" id="WP_076509779.1">
    <property type="nucleotide sequence ID" value="NZ_FTNY01000006.1"/>
</dbReference>
<evidence type="ECO:0000313" key="1">
    <source>
        <dbReference type="EMBL" id="SIS48321.1"/>
    </source>
</evidence>
<reference evidence="2" key="1">
    <citation type="submission" date="2017-01" db="EMBL/GenBank/DDBJ databases">
        <authorList>
            <person name="Varghese N."/>
            <person name="Submissions S."/>
        </authorList>
    </citation>
    <scope>NUCLEOTIDE SEQUENCE [LARGE SCALE GENOMIC DNA]</scope>
    <source>
        <strain evidence="2">DSM 17126</strain>
    </source>
</reference>
<evidence type="ECO:0000313" key="2">
    <source>
        <dbReference type="Proteomes" id="UP000186373"/>
    </source>
</evidence>
<protein>
    <submittedName>
        <fullName evidence="1">Uncharacterized protein</fullName>
    </submittedName>
</protein>
<dbReference type="OrthoDB" id="1242268at2"/>
<accession>A0A1N7JGE2</accession>
<dbReference type="PROSITE" id="PS51257">
    <property type="entry name" value="PROKAR_LIPOPROTEIN"/>
    <property type="match status" value="1"/>
</dbReference>
<name>A0A1N7JGE2_9FLAO</name>
<sequence>MKKNNFLIPLVLVFLLFSCQTEKLNTETLAAGEDKFKLTSTIISLDQAPHGLILLSEINKIETKLRASTQNAFGKIIDHKNGVSIDTEHVIYIENGPNYHTYTFNIENTPGALLQNLILTPLPDGSYKALIFTYNLTNVEKLNIFKGLSIDTKGKTSITDLDHPTMSSKTDGCLYADETIWYECNESSKSAESVPCTASSPQTIYTIGYRNCTGNNDSGEVWEKNIPDHSDKVGNEIKSNRERVVYAFENPTDLFSSLAPYNRGVPTQPNVSNSFAWFLYYLPNNLGSVISSDQISGYYQGFKAYYNINPNNPHTTDFIIWGLNFKLNNPDVSWEQFRSLFFTYTPTGFLQQVVLENPSTILNYESLISPDFKMRKIDRLKYPKFTALVQSLKTDIQNNPIILNKLVDLTNLTEEQVLASLTFWKGPSLRFIPNLRGSSVPNYGNFNTADTTFTNIKLEFILGLEQTSVISMRESISFFLALAILNDFIYYGEYISTNDSEMSIIFEHAKYYYTITHLNSENYLIQLR</sequence>
<gene>
    <name evidence="1" type="ORF">SAMN05421639_106200</name>
</gene>